<dbReference type="OrthoDB" id="6998444at2"/>
<protein>
    <submittedName>
        <fullName evidence="1">Uncharacterized protein</fullName>
    </submittedName>
</protein>
<dbReference type="Pfam" id="PF20192">
    <property type="entry name" value="DUF6555"/>
    <property type="match status" value="1"/>
</dbReference>
<gene>
    <name evidence="1" type="ORF">AA957_00435</name>
</gene>
<organism evidence="1 2">
    <name type="scientific">Pseudomonas trivialis</name>
    <dbReference type="NCBI Taxonomy" id="200450"/>
    <lineage>
        <taxon>Bacteria</taxon>
        <taxon>Pseudomonadati</taxon>
        <taxon>Pseudomonadota</taxon>
        <taxon>Gammaproteobacteria</taxon>
        <taxon>Pseudomonadales</taxon>
        <taxon>Pseudomonadaceae</taxon>
        <taxon>Pseudomonas</taxon>
    </lineage>
</organism>
<dbReference type="AlphaFoldDB" id="A0A0H5AZM9"/>
<reference evidence="2" key="2">
    <citation type="submission" date="2015-05" db="EMBL/GenBank/DDBJ databases">
        <authorList>
            <person name="Swarnkar M.K."/>
            <person name="Vyas P."/>
            <person name="Rahi P."/>
            <person name="Thakur R."/>
            <person name="Thakur N."/>
            <person name="Singh A.K."/>
            <person name="Gulati A."/>
        </authorList>
    </citation>
    <scope>NUCLEOTIDE SEQUENCE [LARGE SCALE GENOMIC DNA]</scope>
    <source>
        <strain evidence="2">745</strain>
    </source>
</reference>
<name>A0A0H5AZM9_9PSED</name>
<dbReference type="Proteomes" id="UP000036608">
    <property type="component" value="Chromosome"/>
</dbReference>
<accession>A0A0H5AZM9</accession>
<dbReference type="EMBL" id="CP011507">
    <property type="protein sequence ID" value="AKS10062.1"/>
    <property type="molecule type" value="Genomic_DNA"/>
</dbReference>
<evidence type="ECO:0000313" key="1">
    <source>
        <dbReference type="EMBL" id="AKS10062.1"/>
    </source>
</evidence>
<reference evidence="1 2" key="1">
    <citation type="journal article" date="2015" name="Genome Announc.">
        <title>Complete Genome Sequence of the Rhizobacterium Pseudomonas trivialis Strain IHBB745 with Multiple Plant Growth-Promoting Activities and Tolerance to Desiccation and Alkalinity.</title>
        <authorList>
            <person name="Gulati A."/>
            <person name="Swarnkar M.K."/>
            <person name="Vyas P."/>
            <person name="Rahi P."/>
            <person name="Thakur R."/>
            <person name="Thakur N."/>
            <person name="Singh A.K."/>
        </authorList>
    </citation>
    <scope>NUCLEOTIDE SEQUENCE [LARGE SCALE GENOMIC DNA]</scope>
    <source>
        <strain evidence="2">745</strain>
    </source>
</reference>
<dbReference type="InterPro" id="IPR046685">
    <property type="entry name" value="DUF6555"/>
</dbReference>
<evidence type="ECO:0000313" key="2">
    <source>
        <dbReference type="Proteomes" id="UP000036608"/>
    </source>
</evidence>
<dbReference type="PATRIC" id="fig|200450.3.peg.99"/>
<dbReference type="KEGG" id="ptv:AA957_00435"/>
<dbReference type="RefSeq" id="WP_049713331.1">
    <property type="nucleotide sequence ID" value="NZ_CP011507.1"/>
</dbReference>
<proteinExistence type="predicted"/>
<sequence>MNTDLYIIEYQLHGERKSFIIRSKIMRNADAWHWASCDAGIAPIPKPGKPPLKMVARPQAEQYGLSDVRWRESATADWNELPIQETGQAIC</sequence>